<gene>
    <name evidence="3" type="ORF">MGYG_00858</name>
</gene>
<dbReference type="AlphaFoldDB" id="E5R2E6"/>
<proteinExistence type="predicted"/>
<keyword evidence="2" id="KW-0812">Transmembrane</keyword>
<dbReference type="VEuPathDB" id="FungiDB:MGYG_00858"/>
<feature type="region of interest" description="Disordered" evidence="1">
    <location>
        <begin position="100"/>
        <end position="124"/>
    </location>
</feature>
<dbReference type="Proteomes" id="UP000002669">
    <property type="component" value="Unassembled WGS sequence"/>
</dbReference>
<sequence>MAPLEHPSIYVRNARQEEAGQRAFIIACSLTGTGVLLTVIIFIAGYIWHYRLGGRRSRLLSHLKPPREATWASAGYDNNRVYELPDQLIKLTPCVFPLKSKQPDTIHHPPPLPPSRSLQQPNPPSFHNRSLPGFQWKRKCPPKLEPLPEAESFTHTTVREFDRTLNRPSTFEHKEYDPREFRGSLDELSTVSNHLNLSTGLTRTVLAHTYSDDSCHFMDNAIPSPSLYFSASVDVESLVFPLDAKKTESCLLSRSRTKSSSVILLPGSSPESKKGAITGSKPLRVTPSIISRWRRVRDMADYQSEEPCSSECATSPVWSDHCSVPSSLRMDEKTER</sequence>
<keyword evidence="2" id="KW-1133">Transmembrane helix</keyword>
<evidence type="ECO:0000256" key="1">
    <source>
        <dbReference type="SAM" id="MobiDB-lite"/>
    </source>
</evidence>
<dbReference type="OrthoDB" id="4200415at2759"/>
<feature type="transmembrane region" description="Helical" evidence="2">
    <location>
        <begin position="23"/>
        <end position="48"/>
    </location>
</feature>
<evidence type="ECO:0000313" key="4">
    <source>
        <dbReference type="Proteomes" id="UP000002669"/>
    </source>
</evidence>
<evidence type="ECO:0000256" key="2">
    <source>
        <dbReference type="SAM" id="Phobius"/>
    </source>
</evidence>
<accession>E5R2E6</accession>
<keyword evidence="4" id="KW-1185">Reference proteome</keyword>
<dbReference type="EMBL" id="DS989822">
    <property type="protein sequence ID" value="EFQ97822.1"/>
    <property type="molecule type" value="Genomic_DNA"/>
</dbReference>
<dbReference type="HOGENOM" id="CLU_850434_0_0_1"/>
<dbReference type="eggNOG" id="ENOG502RQEH">
    <property type="taxonomic scope" value="Eukaryota"/>
</dbReference>
<protein>
    <submittedName>
        <fullName evidence="3">Uncharacterized protein</fullName>
    </submittedName>
</protein>
<dbReference type="OMA" id="TVLAHTY"/>
<reference evidence="4" key="1">
    <citation type="journal article" date="2012" name="MBio">
        <title>Comparative genome analysis of Trichophyton rubrum and related dermatophytes reveals candidate genes involved in infection.</title>
        <authorList>
            <person name="Martinez D.A."/>
            <person name="Oliver B.G."/>
            <person name="Graeser Y."/>
            <person name="Goldberg J.M."/>
            <person name="Li W."/>
            <person name="Martinez-Rossi N.M."/>
            <person name="Monod M."/>
            <person name="Shelest E."/>
            <person name="Barton R.C."/>
            <person name="Birch E."/>
            <person name="Brakhage A.A."/>
            <person name="Chen Z."/>
            <person name="Gurr S.J."/>
            <person name="Heiman D."/>
            <person name="Heitman J."/>
            <person name="Kosti I."/>
            <person name="Rossi A."/>
            <person name="Saif S."/>
            <person name="Samalova M."/>
            <person name="Saunders C.W."/>
            <person name="Shea T."/>
            <person name="Summerbell R.C."/>
            <person name="Xu J."/>
            <person name="Young S."/>
            <person name="Zeng Q."/>
            <person name="Birren B.W."/>
            <person name="Cuomo C.A."/>
            <person name="White T.C."/>
        </authorList>
    </citation>
    <scope>NUCLEOTIDE SEQUENCE [LARGE SCALE GENOMIC DNA]</scope>
    <source>
        <strain evidence="4">ATCC MYA-4604 / CBS 118893</strain>
    </source>
</reference>
<evidence type="ECO:0000313" key="3">
    <source>
        <dbReference type="EMBL" id="EFQ97822.1"/>
    </source>
</evidence>
<keyword evidence="2" id="KW-0472">Membrane</keyword>
<name>E5R2E6_ARTGP</name>
<dbReference type="RefSeq" id="XP_003176774.1">
    <property type="nucleotide sequence ID" value="XM_003176726.1"/>
</dbReference>
<dbReference type="InParanoid" id="E5R2E6"/>
<dbReference type="GeneID" id="10032096"/>
<organism evidence="4">
    <name type="scientific">Arthroderma gypseum (strain ATCC MYA-4604 / CBS 118893)</name>
    <name type="common">Microsporum gypseum</name>
    <dbReference type="NCBI Taxonomy" id="535722"/>
    <lineage>
        <taxon>Eukaryota</taxon>
        <taxon>Fungi</taxon>
        <taxon>Dikarya</taxon>
        <taxon>Ascomycota</taxon>
        <taxon>Pezizomycotina</taxon>
        <taxon>Eurotiomycetes</taxon>
        <taxon>Eurotiomycetidae</taxon>
        <taxon>Onygenales</taxon>
        <taxon>Arthrodermataceae</taxon>
        <taxon>Nannizzia</taxon>
    </lineage>
</organism>